<dbReference type="AlphaFoldDB" id="A0A8J5MRG0"/>
<feature type="region of interest" description="Disordered" evidence="1">
    <location>
        <begin position="206"/>
        <end position="226"/>
    </location>
</feature>
<dbReference type="InterPro" id="IPR050410">
    <property type="entry name" value="CCR4/nocturin_mRNA_transcr"/>
</dbReference>
<dbReference type="OrthoDB" id="10253982at2759"/>
<gene>
    <name evidence="3" type="primary">angel2-L</name>
    <name evidence="3" type="ORF">Hamer_G016298</name>
</gene>
<dbReference type="InterPro" id="IPR005135">
    <property type="entry name" value="Endo/exonuclease/phosphatase"/>
</dbReference>
<feature type="region of interest" description="Disordered" evidence="1">
    <location>
        <begin position="345"/>
        <end position="374"/>
    </location>
</feature>
<dbReference type="Pfam" id="PF03372">
    <property type="entry name" value="Exo_endo_phos"/>
    <property type="match status" value="1"/>
</dbReference>
<proteinExistence type="predicted"/>
<dbReference type="GO" id="GO:0000175">
    <property type="term" value="F:3'-5'-RNA exonuclease activity"/>
    <property type="evidence" value="ECO:0007669"/>
    <property type="project" value="TreeGrafter"/>
</dbReference>
<evidence type="ECO:0000313" key="3">
    <source>
        <dbReference type="EMBL" id="KAG7161243.1"/>
    </source>
</evidence>
<feature type="compositionally biased region" description="Polar residues" evidence="1">
    <location>
        <begin position="136"/>
        <end position="147"/>
    </location>
</feature>
<protein>
    <submittedName>
        <fullName evidence="3">Angel 2-like</fullName>
    </submittedName>
</protein>
<feature type="domain" description="Endonuclease/exonuclease/phosphatase" evidence="2">
    <location>
        <begin position="498"/>
        <end position="879"/>
    </location>
</feature>
<sequence>MHCLVPTRVLYNASRAACGGVGTPTTQVRDGVYKLLWIIPDTLSNSSSLNTRCCSSHAHTPGTCLEADHCSSRRTETPPQNVAVKEPQSTKKFDNVRLQLHAMNAGVNEPSEMNSKRSRDLLSPLRPLPQKKVKSSIRTSEGTSRSTPLDFIPLPPSPPQEENDFNNFFVIDTRPSKVLFAEKTLWQKSSKKGTISNTAVSECSSNRLDPVKDEGRGGSSISDTRESDKVTVLCDSDVIYVPSTSKSERNKPFDKEDCKNHKIKERTKVCINIKKKKFLALSGDDEIDILYEGPKKNKQDEVTILCTVGASEKKQDPVLSPGRSLVPDTQFRKCHTGLGLKTKPREVHLREEISLPSESLKGNKGSDLNKNNEDTPKFQKVKLIDPDVVEIEDSPVASSSRPLEMEVIDIIESGKEDCMKSESSDDEKGVLDISNSEFVSLQKLQVKDLPNTEIDISDEVLDLRKELERLRKWDLTGLGREVMDGRNVNVGDTMFTAMSYNVLGQTLLASNMYLYSSCKEEHLSWPYRWALLQHEIGDLEPDVLMLQEVQASHYHSHYLPWLTFQGYDGLYKKRTGLKDDGCAIFFKKSKFALIEHSSVEYLQPEAKEVLDRDNIGLLAKLSPVSQPNSPALCVATTHLLFNPRRHDVKLAQVVLLLAEIDRLSYTGEQGGRSQYCPVILTGDFNAEPHSALIHFLKEGRLHYEGLGSKTLARHGTIGPLLGPELFPRSLGLTDRCQHAVLAQSRYLEQARGPIFSLSDKRKLEESLIHLYHSDRELPAHRSANSTNQGPTPSGWFSHGFNFNSVYRHRLSRLGMAPEATTRQDGWTTVDYMLYSRNYSNKFSRPVDGKLKLLARYGLLSGPEADRFSPLPSAVSPSDHFPLAAQFLLRK</sequence>
<dbReference type="PANTHER" id="PTHR12121">
    <property type="entry name" value="CARBON CATABOLITE REPRESSOR PROTEIN 4"/>
    <property type="match status" value="1"/>
</dbReference>
<reference evidence="3" key="1">
    <citation type="journal article" date="2021" name="Sci. Adv.">
        <title>The American lobster genome reveals insights on longevity, neural, and immune adaptations.</title>
        <authorList>
            <person name="Polinski J.M."/>
            <person name="Zimin A.V."/>
            <person name="Clark K.F."/>
            <person name="Kohn A.B."/>
            <person name="Sadowski N."/>
            <person name="Timp W."/>
            <person name="Ptitsyn A."/>
            <person name="Khanna P."/>
            <person name="Romanova D.Y."/>
            <person name="Williams P."/>
            <person name="Greenwood S.J."/>
            <person name="Moroz L.L."/>
            <person name="Walt D.R."/>
            <person name="Bodnar A.G."/>
        </authorList>
    </citation>
    <scope>NUCLEOTIDE SEQUENCE</scope>
    <source>
        <strain evidence="3">GMGI-L3</strain>
    </source>
</reference>
<comment type="caution">
    <text evidence="3">The sequence shown here is derived from an EMBL/GenBank/DDBJ whole genome shotgun (WGS) entry which is preliminary data.</text>
</comment>
<dbReference type="EMBL" id="JAHLQT010029607">
    <property type="protein sequence ID" value="KAG7161243.1"/>
    <property type="molecule type" value="Genomic_DNA"/>
</dbReference>
<feature type="region of interest" description="Disordered" evidence="1">
    <location>
        <begin position="107"/>
        <end position="161"/>
    </location>
</feature>
<evidence type="ECO:0000259" key="2">
    <source>
        <dbReference type="Pfam" id="PF03372"/>
    </source>
</evidence>
<organism evidence="3 4">
    <name type="scientific">Homarus americanus</name>
    <name type="common">American lobster</name>
    <dbReference type="NCBI Taxonomy" id="6706"/>
    <lineage>
        <taxon>Eukaryota</taxon>
        <taxon>Metazoa</taxon>
        <taxon>Ecdysozoa</taxon>
        <taxon>Arthropoda</taxon>
        <taxon>Crustacea</taxon>
        <taxon>Multicrustacea</taxon>
        <taxon>Malacostraca</taxon>
        <taxon>Eumalacostraca</taxon>
        <taxon>Eucarida</taxon>
        <taxon>Decapoda</taxon>
        <taxon>Pleocyemata</taxon>
        <taxon>Astacidea</taxon>
        <taxon>Nephropoidea</taxon>
        <taxon>Nephropidae</taxon>
        <taxon>Homarus</taxon>
    </lineage>
</organism>
<dbReference type="PANTHER" id="PTHR12121:SF34">
    <property type="entry name" value="PROTEIN ANGEL"/>
    <property type="match status" value="1"/>
</dbReference>
<accession>A0A8J5MRG0</accession>
<evidence type="ECO:0000313" key="4">
    <source>
        <dbReference type="Proteomes" id="UP000747542"/>
    </source>
</evidence>
<name>A0A8J5MRG0_HOMAM</name>
<keyword evidence="4" id="KW-1185">Reference proteome</keyword>
<dbReference type="Proteomes" id="UP000747542">
    <property type="component" value="Unassembled WGS sequence"/>
</dbReference>
<evidence type="ECO:0000256" key="1">
    <source>
        <dbReference type="SAM" id="MobiDB-lite"/>
    </source>
</evidence>